<evidence type="ECO:0000313" key="1">
    <source>
        <dbReference type="EMBL" id="MBO1364224.1"/>
    </source>
</evidence>
<keyword evidence="2" id="KW-1185">Reference proteome</keyword>
<proteinExistence type="predicted"/>
<evidence type="ECO:0008006" key="3">
    <source>
        <dbReference type="Google" id="ProtNLM"/>
    </source>
</evidence>
<dbReference type="RefSeq" id="WP_107582835.1">
    <property type="nucleotide sequence ID" value="NZ_JAERMS010000043.1"/>
</dbReference>
<sequence>MSKIFSYNKKTTGEGWISLNSQYNADEIDMIADPNGGLSQKPRTAIPSPFAQMDLVKNAFRRLSMHRNLQGEAMDEKLVANALDVAQLFFNYSEHKNYLQLVEWNRDVELEKLKSQPEHKLLGETIEMFLEQDKEAFNFDRMDHVYFLFYGNRVVGSTSPVSVFMASPNAEQGNIMIPVEQNVNLFDLWRPLYVRNEKFILYVYALFAAYPQLKKLCGEVNSYLITNFDLLKPDLQKSILENIGNPSAMDLDQVDKAMAFLQSSFVKMEDGVQVLGCPLYQARQEDVMLEIAQSDFMVEPSNEVDDELLPLILQNHLNATVSDPFKYVSGNWNDTIEIKPEDYAMEPAKRTLPATSHQYPWLTDDDFLQPALIKLDYPMDSDCFFDGNMIAETKEVDDCHFVLPIKPLYFKYFKVSDLWETIGGLPRFELRHSKTGRTESVTAILRIPVKKAGHFITLKRTYVTAYNIDLSFDRKTNRGAFITVPFALSIFPFVRVSGTNRYNVQLVDRALGMLENYHLSISFFHNGFAKKLGESEVTVRERSRKAEKRVGSQYYKVTSDFDYIGVQLLNDRGGLAAEGMICPKWTEYAAGHSQFTFAVDFGTTNTHVECMCDGLMPEPLRIGDKASERLLATLYHGENLLYDVIIKQEFVTKEIGDGYGFPQRTVLSESDRLDVENVDTIVALGDANIPFIYEKESVGYGNRIVPNLKWSTEISNGKRVKAYLTELALLMRTKVLLEHGDIAKTRMVWFYPLSMKLGNIRKLEEAWARTFHEIFETEATPTNLIQMPESVAPYYFYKASSHFRGAASTVASIDIGGGSSDVVVFEPGAQQPVILTSFRYAANVLFGDGFSEIPHGDSNPMLRKYVDYFKRLFDADDDKYGELNGILDDITSKRKSEDINAFLFSVINNKVVGGNEVFSYNQRLNEDSTLKIVFIYFYAALIYYVAKMMKHRKLEMPRSVMFSGTGSKVLDIIGGQRDIDLLSQSVFENVYQQKYGTDGFSVVMERKEPKEITCRGALLQVRDHVGNESVSQLNRLLDSFDSSVKYNYSMISKEKLVYADMDSTLVHSEIIAEVKNFNAFFLALCDEMHVSDRFLVDRGAFNIFIEYVNKDLEHHLANGWNFVNKNNVDRDGNELIEDALFFYPIIGSIRDNLIEHLQ</sequence>
<name>A0ABS3M7T7_9BACT</name>
<protein>
    <recommendedName>
        <fullName evidence="3">Ppx/GppA phosphatase domain-containing protein</fullName>
    </recommendedName>
</protein>
<comment type="caution">
    <text evidence="1">The sequence shown here is derived from an EMBL/GenBank/DDBJ whole genome shotgun (WGS) entry which is preliminary data.</text>
</comment>
<dbReference type="Proteomes" id="UP000664265">
    <property type="component" value="Unassembled WGS sequence"/>
</dbReference>
<gene>
    <name evidence="1" type="ORF">JHU38_10685</name>
</gene>
<organism evidence="1 2">
    <name type="scientific">Prevotella illustrans</name>
    <dbReference type="NCBI Taxonomy" id="2800387"/>
    <lineage>
        <taxon>Bacteria</taxon>
        <taxon>Pseudomonadati</taxon>
        <taxon>Bacteroidota</taxon>
        <taxon>Bacteroidia</taxon>
        <taxon>Bacteroidales</taxon>
        <taxon>Prevotellaceae</taxon>
        <taxon>Prevotella</taxon>
    </lineage>
</organism>
<dbReference type="EMBL" id="JAERMS010000043">
    <property type="protein sequence ID" value="MBO1364224.1"/>
    <property type="molecule type" value="Genomic_DNA"/>
</dbReference>
<accession>A0ABS3M7T7</accession>
<evidence type="ECO:0000313" key="2">
    <source>
        <dbReference type="Proteomes" id="UP000664265"/>
    </source>
</evidence>
<reference evidence="1 2" key="1">
    <citation type="submission" date="2021-01" db="EMBL/GenBank/DDBJ databases">
        <title>Prevotella A2931 sp. nov.</title>
        <authorList>
            <person name="Buhl M."/>
            <person name="Oberhettinger P."/>
        </authorList>
    </citation>
    <scope>NUCLEOTIDE SEQUENCE [LARGE SCALE GENOMIC DNA]</scope>
    <source>
        <strain evidence="1 2">A2931</strain>
    </source>
</reference>